<dbReference type="GO" id="GO:0022857">
    <property type="term" value="F:transmembrane transporter activity"/>
    <property type="evidence" value="ECO:0007669"/>
    <property type="project" value="InterPro"/>
</dbReference>
<feature type="transmembrane region" description="Helical" evidence="25">
    <location>
        <begin position="302"/>
        <end position="321"/>
    </location>
</feature>
<dbReference type="STRING" id="983920.Y88_2806"/>
<comment type="catalytic activity">
    <reaction evidence="11">
        <text>L-alpha-aminoacyl-L-histidine(out) = L-alpha-aminoacyl-L-histidine(in)</text>
        <dbReference type="Rhea" id="RHEA:79375"/>
        <dbReference type="ChEBI" id="CHEBI:229967"/>
    </reaction>
</comment>
<evidence type="ECO:0000256" key="12">
    <source>
        <dbReference type="ARBA" id="ARBA00044891"/>
    </source>
</evidence>
<dbReference type="eggNOG" id="COG2814">
    <property type="taxonomic scope" value="Bacteria"/>
</dbReference>
<dbReference type="Proteomes" id="UP000004728">
    <property type="component" value="Unassembled WGS sequence"/>
</dbReference>
<dbReference type="Pfam" id="PF07690">
    <property type="entry name" value="MFS_1"/>
    <property type="match status" value="2"/>
</dbReference>
<evidence type="ECO:0000256" key="20">
    <source>
        <dbReference type="ARBA" id="ARBA00044924"/>
    </source>
</evidence>
<comment type="catalytic activity">
    <reaction evidence="14">
        <text>L-aspartyl-L-lysine(out) = L-aspartyl-L-lysine(in)</text>
        <dbReference type="Rhea" id="RHEA:79411"/>
        <dbReference type="ChEBI" id="CHEBI:229953"/>
    </reaction>
</comment>
<evidence type="ECO:0000256" key="3">
    <source>
        <dbReference type="ARBA" id="ARBA00022448"/>
    </source>
</evidence>
<comment type="subcellular location">
    <subcellularLocation>
        <location evidence="1">Lysosome membrane</location>
        <topology evidence="1">Multi-pass membrane protein</topology>
    </subcellularLocation>
</comment>
<keyword evidence="5 25" id="KW-1133">Transmembrane helix</keyword>
<comment type="subunit">
    <text evidence="24">Homodimer. Interacts with lysosomal protein GLMP (via lumenal domain); the interaction starts while both proteins are still in the endoplasmic reticulum and is required for stabilization of MFSD1 in lysosomes but has no direct effect on its targeting to lysosomes or transporter activity.</text>
</comment>
<dbReference type="SUPFAM" id="SSF103473">
    <property type="entry name" value="MFS general substrate transporter"/>
    <property type="match status" value="1"/>
</dbReference>
<dbReference type="PANTHER" id="PTHR23512:SF3">
    <property type="entry name" value="MAJOR FACILITATOR SUPERFAMILY DOMAIN-CONTAINING PROTEIN 1"/>
    <property type="match status" value="1"/>
</dbReference>
<evidence type="ECO:0000256" key="13">
    <source>
        <dbReference type="ARBA" id="ARBA00044893"/>
    </source>
</evidence>
<evidence type="ECO:0000256" key="22">
    <source>
        <dbReference type="ARBA" id="ARBA00045018"/>
    </source>
</evidence>
<gene>
    <name evidence="27" type="ORF">Y88_2806</name>
</gene>
<name>F1Z4A6_9SPHN</name>
<feature type="transmembrane region" description="Helical" evidence="25">
    <location>
        <begin position="273"/>
        <end position="295"/>
    </location>
</feature>
<dbReference type="InterPro" id="IPR011701">
    <property type="entry name" value="MFS"/>
</dbReference>
<evidence type="ECO:0000256" key="9">
    <source>
        <dbReference type="ARBA" id="ARBA00044878"/>
    </source>
</evidence>
<evidence type="ECO:0000256" key="5">
    <source>
        <dbReference type="ARBA" id="ARBA00022989"/>
    </source>
</evidence>
<comment type="catalytic activity">
    <reaction evidence="8">
        <text>L-lysyl-L-alanine(out) = L-lysyl-L-alanine(in)</text>
        <dbReference type="Rhea" id="RHEA:79399"/>
        <dbReference type="ChEBI" id="CHEBI:229954"/>
    </reaction>
</comment>
<evidence type="ECO:0000256" key="17">
    <source>
        <dbReference type="ARBA" id="ARBA00044903"/>
    </source>
</evidence>
<evidence type="ECO:0000313" key="27">
    <source>
        <dbReference type="EMBL" id="EGD60516.1"/>
    </source>
</evidence>
<dbReference type="AlphaFoldDB" id="F1Z4A6"/>
<evidence type="ECO:0000256" key="2">
    <source>
        <dbReference type="ARBA" id="ARBA00008335"/>
    </source>
</evidence>
<dbReference type="RefSeq" id="WP_008068349.1">
    <property type="nucleotide sequence ID" value="NZ_AQWK01000009.1"/>
</dbReference>
<dbReference type="GO" id="GO:0005765">
    <property type="term" value="C:lysosomal membrane"/>
    <property type="evidence" value="ECO:0007669"/>
    <property type="project" value="UniProtKB-SubCell"/>
</dbReference>
<evidence type="ECO:0000256" key="19">
    <source>
        <dbReference type="ARBA" id="ARBA00044919"/>
    </source>
</evidence>
<keyword evidence="6 25" id="KW-0472">Membrane</keyword>
<keyword evidence="7" id="KW-0458">Lysosome</keyword>
<feature type="transmembrane region" description="Helical" evidence="25">
    <location>
        <begin position="92"/>
        <end position="109"/>
    </location>
</feature>
<evidence type="ECO:0000256" key="11">
    <source>
        <dbReference type="ARBA" id="ARBA00044884"/>
    </source>
</evidence>
<evidence type="ECO:0000256" key="16">
    <source>
        <dbReference type="ARBA" id="ARBA00044900"/>
    </source>
</evidence>
<dbReference type="PROSITE" id="PS50850">
    <property type="entry name" value="MFS"/>
    <property type="match status" value="1"/>
</dbReference>
<comment type="similarity">
    <text evidence="2">Belongs to the major facilitator superfamily.</text>
</comment>
<comment type="catalytic activity">
    <reaction evidence="13">
        <text>L-alpha-aminoacyl-L-lysine(out) = L-alpha-aminoacyl-L-lysine(in)</text>
        <dbReference type="Rhea" id="RHEA:79383"/>
        <dbReference type="ChEBI" id="CHEBI:229966"/>
    </reaction>
</comment>
<evidence type="ECO:0000256" key="21">
    <source>
        <dbReference type="ARBA" id="ARBA00044985"/>
    </source>
</evidence>
<evidence type="ECO:0000256" key="1">
    <source>
        <dbReference type="ARBA" id="ARBA00004155"/>
    </source>
</evidence>
<comment type="catalytic activity">
    <reaction evidence="15">
        <text>L-arginyl-L-alpha-amino acid(out) = L-arginyl-L-alpha-amino acid(in)</text>
        <dbReference type="Rhea" id="RHEA:79371"/>
        <dbReference type="ChEBI" id="CHEBI:84315"/>
    </reaction>
</comment>
<organism evidence="27 28">
    <name type="scientific">Novosphingobium nitrogenifigens DSM 19370</name>
    <dbReference type="NCBI Taxonomy" id="983920"/>
    <lineage>
        <taxon>Bacteria</taxon>
        <taxon>Pseudomonadati</taxon>
        <taxon>Pseudomonadota</taxon>
        <taxon>Alphaproteobacteria</taxon>
        <taxon>Sphingomonadales</taxon>
        <taxon>Sphingomonadaceae</taxon>
        <taxon>Novosphingobium</taxon>
    </lineage>
</organism>
<evidence type="ECO:0000256" key="8">
    <source>
        <dbReference type="ARBA" id="ARBA00044876"/>
    </source>
</evidence>
<dbReference type="InterPro" id="IPR052187">
    <property type="entry name" value="MFSD1"/>
</dbReference>
<comment type="catalytic activity">
    <reaction evidence="10">
        <text>L-alpha-aminoacyl-L-arginine(out) = L-alpha-aminoacyl-L-arginine(in)</text>
        <dbReference type="Rhea" id="RHEA:79367"/>
        <dbReference type="ChEBI" id="CHEBI:229968"/>
    </reaction>
</comment>
<comment type="catalytic activity">
    <reaction evidence="17">
        <text>L-arginyl-glycine(out) = L-arginyl-glycine(in)</text>
        <dbReference type="Rhea" id="RHEA:79391"/>
        <dbReference type="ChEBI" id="CHEBI:229955"/>
    </reaction>
</comment>
<sequence length="436" mass="46525">MAEAGVYDAGLTFTPDLPATPLRWLALVAAALAIFSVYYETDVIGEIADLLIRQRGFSQADIGSLNAAIYWPNVVLALVGGVLIDRFGPSRIALWTAALGVFGATLTAIGEPYALMWCGRLIFGITEGAIFMALVAGLAQWFPRNGIALATGLFLSLARVGSFLCNTSSTWARPLYDAGWQWPLWLGVGVSALGFVAALVFQLIEPGRPLPPASFDAGDMLSAARGLDRLRFDRSFWTILGLHVLYAAVFFPFRQTYAVEYFQHAKHLSLQAAGQVNSGVFAAAIFATPLFGVIADRFGNRAMMLVFGTLLLPLTLAILAFTGLSPWLSTVLMGISWGLVPAVIWPATTMIVPRERLGTALGLITLIQSLGIALSNMIAGHLADWAGAGPGHPHGYDAVLGFFGCVSLLALACVVLLWRHETGPNGHGLERPGPQG</sequence>
<feature type="transmembrane region" description="Helical" evidence="25">
    <location>
        <begin position="184"/>
        <end position="204"/>
    </location>
</feature>
<dbReference type="InParanoid" id="F1Z4A6"/>
<evidence type="ECO:0000259" key="26">
    <source>
        <dbReference type="PROSITE" id="PS50850"/>
    </source>
</evidence>
<dbReference type="OrthoDB" id="9797953at2"/>
<dbReference type="InterPro" id="IPR036259">
    <property type="entry name" value="MFS_trans_sf"/>
</dbReference>
<comment type="catalytic activity">
    <reaction evidence="20">
        <text>L-lysyl-glycine(out) = L-lysyl-glycine(in)</text>
        <dbReference type="Rhea" id="RHEA:79407"/>
        <dbReference type="ChEBI" id="CHEBI:191202"/>
    </reaction>
</comment>
<comment type="catalytic activity">
    <reaction evidence="16">
        <text>L-lysyl-L-lysine(out) = L-lysyl-L-lysine(in)</text>
        <dbReference type="Rhea" id="RHEA:79403"/>
        <dbReference type="ChEBI" id="CHEBI:229956"/>
    </reaction>
</comment>
<proteinExistence type="inferred from homology"/>
<comment type="caution">
    <text evidence="27">The sequence shown here is derived from an EMBL/GenBank/DDBJ whole genome shotgun (WGS) entry which is preliminary data.</text>
</comment>
<protein>
    <recommendedName>
        <fullName evidence="21">Lysosomal dipeptide transporter MFSD1</fullName>
    </recommendedName>
    <alternativeName>
        <fullName evidence="22">Major facilitator superfamily domain-containing protein 1</fullName>
    </alternativeName>
</protein>
<comment type="catalytic activity">
    <reaction evidence="9">
        <text>L-histidyl-glycine(out) = L-histidyl-glycine(in)</text>
        <dbReference type="Rhea" id="RHEA:79395"/>
        <dbReference type="ChEBI" id="CHEBI:229957"/>
    </reaction>
</comment>
<feature type="transmembrane region" description="Helical" evidence="25">
    <location>
        <begin position="121"/>
        <end position="139"/>
    </location>
</feature>
<comment type="catalytic activity">
    <reaction evidence="18">
        <text>L-histidyl-L-alpha-amino acid(out) = L-histidyl-L-alpha-amino acid(in)</text>
        <dbReference type="Rhea" id="RHEA:79379"/>
        <dbReference type="ChEBI" id="CHEBI:229964"/>
    </reaction>
</comment>
<evidence type="ECO:0000256" key="7">
    <source>
        <dbReference type="ARBA" id="ARBA00023228"/>
    </source>
</evidence>
<evidence type="ECO:0000256" key="14">
    <source>
        <dbReference type="ARBA" id="ARBA00044898"/>
    </source>
</evidence>
<accession>F1Z4A6</accession>
<comment type="function">
    <text evidence="23">Lysosomal dipeptide uniporter that selectively exports lysine, arginine or histidine-containing dipeptides with a net positive charge from the lysosome lumen into the cytosol. Could play a role in a specific type of protein O-glycosylation indirectly regulating macrophages migration and tissue invasion. Also essential for liver homeostasis.</text>
</comment>
<keyword evidence="3" id="KW-0813">Transport</keyword>
<comment type="catalytic activity">
    <reaction evidence="19">
        <text>L-alanyl-L-lysine(out) = L-alanyl-L-lysine(in)</text>
        <dbReference type="Rhea" id="RHEA:79415"/>
        <dbReference type="ChEBI" id="CHEBI:192470"/>
    </reaction>
</comment>
<comment type="catalytic activity">
    <reaction evidence="12">
        <text>L-lysyl-L-alpha-amino acid(out) = L-lysyl-L-alpha-amino acid(in)</text>
        <dbReference type="Rhea" id="RHEA:79387"/>
        <dbReference type="ChEBI" id="CHEBI:229965"/>
    </reaction>
</comment>
<evidence type="ECO:0000256" key="6">
    <source>
        <dbReference type="ARBA" id="ARBA00023136"/>
    </source>
</evidence>
<dbReference type="HOGENOM" id="CLU_024694_1_1_5"/>
<reference evidence="27 28" key="1">
    <citation type="journal article" date="2012" name="J. Bacteriol.">
        <title>Draft Genome Sequence of Novosphingobium nitrogenifigens Y88T.</title>
        <authorList>
            <person name="Strabala T.J."/>
            <person name="Macdonald L."/>
            <person name="Liu V."/>
            <person name="Smit A.M."/>
        </authorList>
    </citation>
    <scope>NUCLEOTIDE SEQUENCE [LARGE SCALE GENOMIC DNA]</scope>
    <source>
        <strain evidence="27 28">DSM 19370</strain>
    </source>
</reference>
<evidence type="ECO:0000256" key="25">
    <source>
        <dbReference type="SAM" id="Phobius"/>
    </source>
</evidence>
<evidence type="ECO:0000256" key="10">
    <source>
        <dbReference type="ARBA" id="ARBA00044881"/>
    </source>
</evidence>
<feature type="transmembrane region" description="Helical" evidence="25">
    <location>
        <begin position="398"/>
        <end position="418"/>
    </location>
</feature>
<evidence type="ECO:0000256" key="23">
    <source>
        <dbReference type="ARBA" id="ARBA00045709"/>
    </source>
</evidence>
<feature type="transmembrane region" description="Helical" evidence="25">
    <location>
        <begin position="357"/>
        <end position="378"/>
    </location>
</feature>
<evidence type="ECO:0000313" key="28">
    <source>
        <dbReference type="Proteomes" id="UP000004728"/>
    </source>
</evidence>
<dbReference type="Gene3D" id="1.20.1250.20">
    <property type="entry name" value="MFS general substrate transporter like domains"/>
    <property type="match status" value="2"/>
</dbReference>
<dbReference type="PANTHER" id="PTHR23512">
    <property type="entry name" value="MAJOR FACILITATOR SUPERFAMILY DOMAIN-CONTAINING PROTEIN 1"/>
    <property type="match status" value="1"/>
</dbReference>
<dbReference type="EMBL" id="AEWJ01000018">
    <property type="protein sequence ID" value="EGD60516.1"/>
    <property type="molecule type" value="Genomic_DNA"/>
</dbReference>
<evidence type="ECO:0000256" key="24">
    <source>
        <dbReference type="ARBA" id="ARBA00046376"/>
    </source>
</evidence>
<feature type="transmembrane region" description="Helical" evidence="25">
    <location>
        <begin position="327"/>
        <end position="345"/>
    </location>
</feature>
<feature type="transmembrane region" description="Helical" evidence="25">
    <location>
        <begin position="21"/>
        <end position="39"/>
    </location>
</feature>
<evidence type="ECO:0000256" key="18">
    <source>
        <dbReference type="ARBA" id="ARBA00044912"/>
    </source>
</evidence>
<keyword evidence="28" id="KW-1185">Reference proteome</keyword>
<feature type="transmembrane region" description="Helical" evidence="25">
    <location>
        <begin position="68"/>
        <end position="85"/>
    </location>
</feature>
<evidence type="ECO:0000256" key="15">
    <source>
        <dbReference type="ARBA" id="ARBA00044899"/>
    </source>
</evidence>
<feature type="transmembrane region" description="Helical" evidence="25">
    <location>
        <begin position="235"/>
        <end position="253"/>
    </location>
</feature>
<dbReference type="InterPro" id="IPR020846">
    <property type="entry name" value="MFS_dom"/>
</dbReference>
<evidence type="ECO:0000256" key="4">
    <source>
        <dbReference type="ARBA" id="ARBA00022692"/>
    </source>
</evidence>
<feature type="domain" description="Major facilitator superfamily (MFS) profile" evidence="26">
    <location>
        <begin position="26"/>
        <end position="422"/>
    </location>
</feature>
<keyword evidence="4 25" id="KW-0812">Transmembrane</keyword>